<sequence length="249" mass="28355">MLENTNGTPRSTPEAEADLYQMNSSRTDALLRGYQAVAENRRNVDECVNDLHETCSHLEKRFRGVCETYDGEKAQLQHQIARREDEITQLEDKLAKLCEENRVANECMANQRHLIDTLQAQHHPEPVMNGLVQHGLMLPQFNDTHSGQYQPYQLLPSQDFTMKLDPPNDIDYNIGSPIESPNDPYLVMSDVAEPDKTALQFLLHPTPYETSAERDTDQGEKRVYNEKDRLKPSKSGIRAVTISSKLCSI</sequence>
<dbReference type="EMBL" id="KV441391">
    <property type="protein sequence ID" value="OAF60342.1"/>
    <property type="molecule type" value="Genomic_DNA"/>
</dbReference>
<dbReference type="VEuPathDB" id="FungiDB:GMDG_03184"/>
<reference evidence="2" key="1">
    <citation type="submission" date="2016-03" db="EMBL/GenBank/DDBJ databases">
        <title>Updated assembly of Pseudogymnoascus destructans, the fungus causing white-nose syndrome of bats.</title>
        <authorList>
            <person name="Palmer J.M."/>
            <person name="Drees K.P."/>
            <person name="Foster J.T."/>
            <person name="Lindner D.L."/>
        </authorList>
    </citation>
    <scope>NUCLEOTIDE SEQUENCE [LARGE SCALE GENOMIC DNA]</scope>
    <source>
        <strain evidence="2">20631-21</strain>
    </source>
</reference>
<evidence type="ECO:0000256" key="1">
    <source>
        <dbReference type="SAM" id="Coils"/>
    </source>
</evidence>
<evidence type="ECO:0000313" key="2">
    <source>
        <dbReference type="EMBL" id="OAF60342.1"/>
    </source>
</evidence>
<gene>
    <name evidence="2" type="ORF">VC83_03540</name>
</gene>
<dbReference type="RefSeq" id="XP_024325623.1">
    <property type="nucleotide sequence ID" value="XM_024467186.1"/>
</dbReference>
<dbReference type="AlphaFoldDB" id="A0A177AG10"/>
<organism evidence="2">
    <name type="scientific">Pseudogymnoascus destructans</name>
    <dbReference type="NCBI Taxonomy" id="655981"/>
    <lineage>
        <taxon>Eukaryota</taxon>
        <taxon>Fungi</taxon>
        <taxon>Dikarya</taxon>
        <taxon>Ascomycota</taxon>
        <taxon>Pezizomycotina</taxon>
        <taxon>Leotiomycetes</taxon>
        <taxon>Thelebolales</taxon>
        <taxon>Thelebolaceae</taxon>
        <taxon>Pseudogymnoascus</taxon>
    </lineage>
</organism>
<keyword evidence="1" id="KW-0175">Coiled coil</keyword>
<proteinExistence type="predicted"/>
<accession>A0A177AG10</accession>
<name>A0A177AG10_9PEZI</name>
<protein>
    <submittedName>
        <fullName evidence="2">Uncharacterized protein</fullName>
    </submittedName>
</protein>
<dbReference type="Proteomes" id="UP000077154">
    <property type="component" value="Unassembled WGS sequence"/>
</dbReference>
<feature type="coiled-coil region" evidence="1">
    <location>
        <begin position="66"/>
        <end position="107"/>
    </location>
</feature>
<dbReference type="GeneID" id="36286616"/>
<dbReference type="OrthoDB" id="2441647at2759"/>